<evidence type="ECO:0000256" key="2">
    <source>
        <dbReference type="SAM" id="Phobius"/>
    </source>
</evidence>
<feature type="compositionally biased region" description="Basic and acidic residues" evidence="1">
    <location>
        <begin position="319"/>
        <end position="332"/>
    </location>
</feature>
<feature type="transmembrane region" description="Helical" evidence="2">
    <location>
        <begin position="71"/>
        <end position="94"/>
    </location>
</feature>
<dbReference type="AlphaFoldDB" id="A0A6G1M8P2"/>
<feature type="region of interest" description="Disordered" evidence="1">
    <location>
        <begin position="96"/>
        <end position="151"/>
    </location>
</feature>
<name>A0A6G1M8P2_ORBOL</name>
<feature type="compositionally biased region" description="Polar residues" evidence="1">
    <location>
        <begin position="1"/>
        <end position="25"/>
    </location>
</feature>
<protein>
    <submittedName>
        <fullName evidence="3">Uncharacterized protein</fullName>
    </submittedName>
</protein>
<comment type="caution">
    <text evidence="3">The sequence shown here is derived from an EMBL/GenBank/DDBJ whole genome shotgun (WGS) entry which is preliminary data.</text>
</comment>
<accession>A0A6G1M8P2</accession>
<feature type="compositionally biased region" description="Gly residues" evidence="1">
    <location>
        <begin position="105"/>
        <end position="126"/>
    </location>
</feature>
<evidence type="ECO:0000313" key="4">
    <source>
        <dbReference type="Proteomes" id="UP000483672"/>
    </source>
</evidence>
<keyword evidence="2" id="KW-0812">Transmembrane</keyword>
<feature type="compositionally biased region" description="Basic and acidic residues" evidence="1">
    <location>
        <begin position="394"/>
        <end position="408"/>
    </location>
</feature>
<feature type="region of interest" description="Disordered" evidence="1">
    <location>
        <begin position="1"/>
        <end position="30"/>
    </location>
</feature>
<dbReference type="EMBL" id="WIPF01000035">
    <property type="protein sequence ID" value="KAF3223962.1"/>
    <property type="molecule type" value="Genomic_DNA"/>
</dbReference>
<proteinExistence type="predicted"/>
<feature type="compositionally biased region" description="Basic and acidic residues" evidence="1">
    <location>
        <begin position="416"/>
        <end position="428"/>
    </location>
</feature>
<organism evidence="3 4">
    <name type="scientific">Orbilia oligospora</name>
    <name type="common">Nematode-trapping fungus</name>
    <name type="synonym">Arthrobotrys oligospora</name>
    <dbReference type="NCBI Taxonomy" id="2813651"/>
    <lineage>
        <taxon>Eukaryota</taxon>
        <taxon>Fungi</taxon>
        <taxon>Dikarya</taxon>
        <taxon>Ascomycota</taxon>
        <taxon>Pezizomycotina</taxon>
        <taxon>Orbiliomycetes</taxon>
        <taxon>Orbiliales</taxon>
        <taxon>Orbiliaceae</taxon>
        <taxon>Orbilia</taxon>
    </lineage>
</organism>
<keyword evidence="2" id="KW-1133">Transmembrane helix</keyword>
<feature type="region of interest" description="Disordered" evidence="1">
    <location>
        <begin position="275"/>
        <end position="436"/>
    </location>
</feature>
<reference evidence="3 4" key="1">
    <citation type="submission" date="2019-06" db="EMBL/GenBank/DDBJ databases">
        <authorList>
            <person name="Palmer J.M."/>
        </authorList>
    </citation>
    <scope>NUCLEOTIDE SEQUENCE [LARGE SCALE GENOMIC DNA]</scope>
    <source>
        <strain evidence="3 4">TWF191</strain>
    </source>
</reference>
<evidence type="ECO:0000313" key="3">
    <source>
        <dbReference type="EMBL" id="KAF3223962.1"/>
    </source>
</evidence>
<sequence length="457" mass="48608">MQNSYQQTPYNGNQSYAAVPSTSLEPPQYAGTDVEKAAPADFNPTPNFHKSPTKDSIYLPLIKRRVAKKTFWIVVGVVAGVIVIAIIVGVAVGVSKSKSNKKGGGKNAQGAKGGKSGSGGKGGFNSGDGEDDGGDDTGTPDGGSSSTDPCQQLVDIGAPWKDISDCLYQQHLTTMEIIDNFDGSDDYKPYTYYNPYASTGSTDKPTGDADEKSIRHKVSLVLGIERAGKLLHGDASSFHGGLDAESKATIRQGFHQLSKPFKGAVGEKIKSLRENINIKAPKQPKINDKTNGKLNSKDHGKLDGKQSPKPNPNKVPGKSNEKTHGNPDDKKGPKQNPTKIPGKSNEKSPGGSEDKKAPKPSPTKVPGKSNEKSPGGSDDKKSPKPNPNKVPGKSNEKTHENPNERLPKPENLPGKPNEKAHGGSDRKTPSKRGMAARAIDLKFGPLIEMAYKGLEHK</sequence>
<feature type="compositionally biased region" description="Low complexity" evidence="1">
    <location>
        <begin position="137"/>
        <end position="148"/>
    </location>
</feature>
<gene>
    <name evidence="3" type="ORF">TWF191_006370</name>
</gene>
<keyword evidence="2" id="KW-0472">Membrane</keyword>
<evidence type="ECO:0000256" key="1">
    <source>
        <dbReference type="SAM" id="MobiDB-lite"/>
    </source>
</evidence>
<feature type="compositionally biased region" description="Basic and acidic residues" evidence="1">
    <location>
        <begin position="285"/>
        <end position="306"/>
    </location>
</feature>
<dbReference type="Proteomes" id="UP000483672">
    <property type="component" value="Unassembled WGS sequence"/>
</dbReference>